<dbReference type="Proteomes" id="UP000320643">
    <property type="component" value="Unassembled WGS sequence"/>
</dbReference>
<comment type="caution">
    <text evidence="3">The sequence shown here is derived from an EMBL/GenBank/DDBJ whole genome shotgun (WGS) entry which is preliminary data.</text>
</comment>
<feature type="domain" description="Lipocalin-like" evidence="2">
    <location>
        <begin position="33"/>
        <end position="143"/>
    </location>
</feature>
<dbReference type="RefSeq" id="WP_143374090.1">
    <property type="nucleotide sequence ID" value="NZ_VJVZ01000009.1"/>
</dbReference>
<keyword evidence="1" id="KW-0732">Signal</keyword>
<dbReference type="InterPro" id="IPR024311">
    <property type="entry name" value="Lipocalin-like"/>
</dbReference>
<dbReference type="EMBL" id="VJVZ01000009">
    <property type="protein sequence ID" value="TRW23376.1"/>
    <property type="molecule type" value="Genomic_DNA"/>
</dbReference>
<evidence type="ECO:0000313" key="4">
    <source>
        <dbReference type="Proteomes" id="UP000320643"/>
    </source>
</evidence>
<dbReference type="OrthoDB" id="1376397at2"/>
<sequence length="175" mass="18579">MKRINLLAGALFVAALGFTACSDDDNDKTDVTIAGTYELEEVNTEAATDFNLNGTPHIDQTEESNCYDAGKIVLREDSTFTYTITGILVDASTGSSGCLSSVNVSGTWEADGTGNNAVISAAYEDQNGDDQIITLTKSGDKLTLVDDNILSRYPDRNDAGGATYTSGSITYVFEK</sequence>
<proteinExistence type="predicted"/>
<feature type="chain" id="PRO_5021839761" description="Lipocalin-like domain-containing protein" evidence="1">
    <location>
        <begin position="23"/>
        <end position="175"/>
    </location>
</feature>
<keyword evidence="4" id="KW-1185">Reference proteome</keyword>
<evidence type="ECO:0000256" key="1">
    <source>
        <dbReference type="SAM" id="SignalP"/>
    </source>
</evidence>
<dbReference type="AlphaFoldDB" id="A0A552UYQ9"/>
<dbReference type="Pfam" id="PF13648">
    <property type="entry name" value="Lipocalin_4"/>
    <property type="match status" value="1"/>
</dbReference>
<accession>A0A552UYQ9</accession>
<organism evidence="3 4">
    <name type="scientific">Flavobacterium zepuense</name>
    <dbReference type="NCBI Taxonomy" id="2593302"/>
    <lineage>
        <taxon>Bacteria</taxon>
        <taxon>Pseudomonadati</taxon>
        <taxon>Bacteroidota</taxon>
        <taxon>Flavobacteriia</taxon>
        <taxon>Flavobacteriales</taxon>
        <taxon>Flavobacteriaceae</taxon>
        <taxon>Flavobacterium</taxon>
    </lineage>
</organism>
<protein>
    <recommendedName>
        <fullName evidence="2">Lipocalin-like domain-containing protein</fullName>
    </recommendedName>
</protein>
<name>A0A552UYQ9_9FLAO</name>
<feature type="signal peptide" evidence="1">
    <location>
        <begin position="1"/>
        <end position="22"/>
    </location>
</feature>
<dbReference type="PROSITE" id="PS51257">
    <property type="entry name" value="PROKAR_LIPOPROTEIN"/>
    <property type="match status" value="1"/>
</dbReference>
<reference evidence="3 4" key="1">
    <citation type="submission" date="2019-07" db="EMBL/GenBank/DDBJ databases">
        <title>Flavobacterium sp. nov., isolated from glacier ice.</title>
        <authorList>
            <person name="Liu Q."/>
            <person name="Xin Y.-H."/>
        </authorList>
    </citation>
    <scope>NUCLEOTIDE SEQUENCE [LARGE SCALE GENOMIC DNA]</scope>
    <source>
        <strain evidence="3 4">ZT4R6</strain>
    </source>
</reference>
<evidence type="ECO:0000259" key="2">
    <source>
        <dbReference type="Pfam" id="PF13648"/>
    </source>
</evidence>
<evidence type="ECO:0000313" key="3">
    <source>
        <dbReference type="EMBL" id="TRW23376.1"/>
    </source>
</evidence>
<gene>
    <name evidence="3" type="ORF">FMM05_14380</name>
</gene>